<dbReference type="SUPFAM" id="SSF81383">
    <property type="entry name" value="F-box domain"/>
    <property type="match status" value="1"/>
</dbReference>
<organism evidence="1 2">
    <name type="scientific">Paspalum notatum var. saurae</name>
    <dbReference type="NCBI Taxonomy" id="547442"/>
    <lineage>
        <taxon>Eukaryota</taxon>
        <taxon>Viridiplantae</taxon>
        <taxon>Streptophyta</taxon>
        <taxon>Embryophyta</taxon>
        <taxon>Tracheophyta</taxon>
        <taxon>Spermatophyta</taxon>
        <taxon>Magnoliopsida</taxon>
        <taxon>Liliopsida</taxon>
        <taxon>Poales</taxon>
        <taxon>Poaceae</taxon>
        <taxon>PACMAD clade</taxon>
        <taxon>Panicoideae</taxon>
        <taxon>Andropogonodae</taxon>
        <taxon>Paspaleae</taxon>
        <taxon>Paspalinae</taxon>
        <taxon>Paspalum</taxon>
    </lineage>
</organism>
<evidence type="ECO:0008006" key="3">
    <source>
        <dbReference type="Google" id="ProtNLM"/>
    </source>
</evidence>
<proteinExistence type="predicted"/>
<dbReference type="InterPro" id="IPR036047">
    <property type="entry name" value="F-box-like_dom_sf"/>
</dbReference>
<dbReference type="PANTHER" id="PTHR39741:SF18">
    <property type="entry name" value="F-BOX DOMAIN CONTAINING PROTEIN, EXPRESSED"/>
    <property type="match status" value="1"/>
</dbReference>
<dbReference type="EMBL" id="CP144746">
    <property type="protein sequence ID" value="WVZ61384.1"/>
    <property type="molecule type" value="Genomic_DNA"/>
</dbReference>
<evidence type="ECO:0000313" key="1">
    <source>
        <dbReference type="EMBL" id="WVZ61384.1"/>
    </source>
</evidence>
<keyword evidence="2" id="KW-1185">Reference proteome</keyword>
<name>A0AAQ3SVV5_PASNO</name>
<dbReference type="Proteomes" id="UP001341281">
    <property type="component" value="Chromosome 02"/>
</dbReference>
<gene>
    <name evidence="1" type="ORF">U9M48_011268</name>
</gene>
<dbReference type="AlphaFoldDB" id="A0AAQ3SVV5"/>
<dbReference type="InterPro" id="IPR055336">
    <property type="entry name" value="At4g00755-like"/>
</dbReference>
<dbReference type="PANTHER" id="PTHR39741">
    <property type="entry name" value="F-BOX DOMAIN CONTAINING PROTEIN, EXPRESSED"/>
    <property type="match status" value="1"/>
</dbReference>
<protein>
    <recommendedName>
        <fullName evidence="3">F-box protein</fullName>
    </recommendedName>
</protein>
<sequence length="390" mass="44590">MGMGKEVEERADFLEWLGPDTSSIVFTLLHHPADLARASSVSRSWRTFVIENQFSKIQCLRVCPEASNFTSIETRSPCSDIKENVGSSSAAEWENQKRDHRVYLHLCRSLLTPYNSRDCIIRCIGASSTDNFPEETIENTLEPIDHVEMRPSYWSSGGQSDPSFPECLIYMLHSDLCLIDEIKIHPFKAFFQYGDPIYSAQYVRFRMGYPKLPLCPEQLVSDENEGQLTDDDNYIWTYASPEFPMLQENVLQSFKLPHAVLCIGGVVKIELLGRIQKQAMDGLYYICVSRVQILGNPLSRELAVSPCENGVVLKYHPEPRRSNMHHCDLAGDIERSPSRWHNIATRIWQSGTGRRGIGWNQALLSRLLFGPPRHFVEEDEEMATRRLDLT</sequence>
<accession>A0AAQ3SVV5</accession>
<reference evidence="1 2" key="1">
    <citation type="submission" date="2024-02" db="EMBL/GenBank/DDBJ databases">
        <title>High-quality chromosome-scale genome assembly of Pensacola bahiagrass (Paspalum notatum Flugge var. saurae).</title>
        <authorList>
            <person name="Vega J.M."/>
            <person name="Podio M."/>
            <person name="Orjuela J."/>
            <person name="Siena L.A."/>
            <person name="Pessino S.C."/>
            <person name="Combes M.C."/>
            <person name="Mariac C."/>
            <person name="Albertini E."/>
            <person name="Pupilli F."/>
            <person name="Ortiz J.P.A."/>
            <person name="Leblanc O."/>
        </authorList>
    </citation>
    <scope>NUCLEOTIDE SEQUENCE [LARGE SCALE GENOMIC DNA]</scope>
    <source>
        <strain evidence="1">R1</strain>
        <tissue evidence="1">Leaf</tissue>
    </source>
</reference>
<evidence type="ECO:0000313" key="2">
    <source>
        <dbReference type="Proteomes" id="UP001341281"/>
    </source>
</evidence>